<name>A0ABQ9HY31_9NEOP</name>
<dbReference type="Proteomes" id="UP001159363">
    <property type="component" value="Chromosome 3"/>
</dbReference>
<evidence type="ECO:0000313" key="3">
    <source>
        <dbReference type="Proteomes" id="UP001159363"/>
    </source>
</evidence>
<keyword evidence="3" id="KW-1185">Reference proteome</keyword>
<accession>A0ABQ9HY31</accession>
<reference evidence="2 3" key="1">
    <citation type="submission" date="2023-02" db="EMBL/GenBank/DDBJ databases">
        <title>LHISI_Scaffold_Assembly.</title>
        <authorList>
            <person name="Stuart O.P."/>
            <person name="Cleave R."/>
            <person name="Magrath M.J.L."/>
            <person name="Mikheyev A.S."/>
        </authorList>
    </citation>
    <scope>NUCLEOTIDE SEQUENCE [LARGE SCALE GENOMIC DNA]</scope>
    <source>
        <strain evidence="2">Daus_M_001</strain>
        <tissue evidence="2">Leg muscle</tissue>
    </source>
</reference>
<proteinExistence type="predicted"/>
<organism evidence="2 3">
    <name type="scientific">Dryococelus australis</name>
    <dbReference type="NCBI Taxonomy" id="614101"/>
    <lineage>
        <taxon>Eukaryota</taxon>
        <taxon>Metazoa</taxon>
        <taxon>Ecdysozoa</taxon>
        <taxon>Arthropoda</taxon>
        <taxon>Hexapoda</taxon>
        <taxon>Insecta</taxon>
        <taxon>Pterygota</taxon>
        <taxon>Neoptera</taxon>
        <taxon>Polyneoptera</taxon>
        <taxon>Phasmatodea</taxon>
        <taxon>Verophasmatodea</taxon>
        <taxon>Anareolatae</taxon>
        <taxon>Phasmatidae</taxon>
        <taxon>Eurycanthinae</taxon>
        <taxon>Dryococelus</taxon>
    </lineage>
</organism>
<feature type="region of interest" description="Disordered" evidence="1">
    <location>
        <begin position="238"/>
        <end position="257"/>
    </location>
</feature>
<dbReference type="EMBL" id="JARBHB010000003">
    <property type="protein sequence ID" value="KAJ8889177.1"/>
    <property type="molecule type" value="Genomic_DNA"/>
</dbReference>
<protein>
    <submittedName>
        <fullName evidence="2">Uncharacterized protein</fullName>
    </submittedName>
</protein>
<evidence type="ECO:0000313" key="2">
    <source>
        <dbReference type="EMBL" id="KAJ8889177.1"/>
    </source>
</evidence>
<gene>
    <name evidence="2" type="ORF">PR048_008671</name>
</gene>
<comment type="caution">
    <text evidence="2">The sequence shown here is derived from an EMBL/GenBank/DDBJ whole genome shotgun (WGS) entry which is preliminary data.</text>
</comment>
<evidence type="ECO:0000256" key="1">
    <source>
        <dbReference type="SAM" id="MobiDB-lite"/>
    </source>
</evidence>
<sequence length="512" mass="56687">MQERNENAHCVYEIPRLTWRMNFSNAPTVTLVGLLASHLGLPGSISGGVTPGFSHVGIVPYNVADRLVFSAISRYPLPFIPTLLQVCLASPSQGSQDLDRSSSTSPGYNLVFSACRRALASYTFPPLHLSSHRITTPRVAIPAHRHDRNTARLACRSGEALEERVSVARIAPSLLDLGRAVVRRFTSQQGEPGSIHGEVASGFSYVGVVQDLPSPLPFYSGAAPYPHRCILIGSQDLDNPGPPAPQASSAPTHRATVRQHGGSEMCNFLQLFDMNSVCQYHGEPKTFNWLQEKRRTQVQRIPKNHESCRWSADFIRDLSFAPTLHSCAASYSPRFTLIGSQDGMETRSVVRNGPHYERLPPNRRSQGECRLPARAYSLSLGNSPLRVFKGSAWLHYFSPFLAEKRYSYKGYTGPHYMSAIAATRRALNWNKVLFDDSTLDHAVTRLRQHAAAPACRNAGRCRLQQAVLSPPTAPGETAISTQWAGEPYMSYESLRVTRSYRLLAVKGIHHRC</sequence>